<evidence type="ECO:0000313" key="1">
    <source>
        <dbReference type="EMBL" id="RAV22713.1"/>
    </source>
</evidence>
<reference evidence="1 2" key="1">
    <citation type="journal article" date="2009" name="Int. J. Syst. Evol. Microbiol.">
        <title>Paenibacillus contaminans sp. nov., isolated from a contaminated laboratory plate.</title>
        <authorList>
            <person name="Chou J.H."/>
            <person name="Lee J.H."/>
            <person name="Lin M.C."/>
            <person name="Chang P.S."/>
            <person name="Arun A.B."/>
            <person name="Young C.C."/>
            <person name="Chen W.M."/>
        </authorList>
    </citation>
    <scope>NUCLEOTIDE SEQUENCE [LARGE SCALE GENOMIC DNA]</scope>
    <source>
        <strain evidence="1 2">CKOBP-6</strain>
    </source>
</reference>
<accession>A0A329MVX5</accession>
<organism evidence="1 2">
    <name type="scientific">Paenibacillus contaminans</name>
    <dbReference type="NCBI Taxonomy" id="450362"/>
    <lineage>
        <taxon>Bacteria</taxon>
        <taxon>Bacillati</taxon>
        <taxon>Bacillota</taxon>
        <taxon>Bacilli</taxon>
        <taxon>Bacillales</taxon>
        <taxon>Paenibacillaceae</taxon>
        <taxon>Paenibacillus</taxon>
    </lineage>
</organism>
<dbReference type="PANTHER" id="PTHR39185:SF1">
    <property type="entry name" value="SWARMING MOTILITY PROTEIN SWRD"/>
    <property type="match status" value="1"/>
</dbReference>
<gene>
    <name evidence="1" type="ORF">DQG23_00390</name>
</gene>
<comment type="caution">
    <text evidence="1">The sequence shown here is derived from an EMBL/GenBank/DDBJ whole genome shotgun (WGS) entry which is preliminary data.</text>
</comment>
<dbReference type="PANTHER" id="PTHR39185">
    <property type="entry name" value="SWARMING MOTILITY PROTEIN SWRD"/>
    <property type="match status" value="1"/>
</dbReference>
<keyword evidence="1" id="KW-0969">Cilium</keyword>
<keyword evidence="1" id="KW-0966">Cell projection</keyword>
<dbReference type="RefSeq" id="WP_113028824.1">
    <property type="nucleotide sequence ID" value="NZ_QMFB01000001.1"/>
</dbReference>
<name>A0A329MVX5_9BACL</name>
<sequence>MITVTRLNGKPITVNALLIETIDEIPETMLILTTGKKIVVLEKAADVVELITSYVQRVGAVRGTIMSKDLEGS</sequence>
<evidence type="ECO:0000313" key="2">
    <source>
        <dbReference type="Proteomes" id="UP000250369"/>
    </source>
</evidence>
<dbReference type="EMBL" id="QMFB01000001">
    <property type="protein sequence ID" value="RAV22713.1"/>
    <property type="molecule type" value="Genomic_DNA"/>
</dbReference>
<keyword evidence="2" id="KW-1185">Reference proteome</keyword>
<dbReference type="AlphaFoldDB" id="A0A329MVX5"/>
<dbReference type="InterPro" id="IPR009384">
    <property type="entry name" value="SwrD-like"/>
</dbReference>
<dbReference type="Proteomes" id="UP000250369">
    <property type="component" value="Unassembled WGS sequence"/>
</dbReference>
<protein>
    <submittedName>
        <fullName evidence="1">Flagellar protein D</fullName>
    </submittedName>
</protein>
<dbReference type="Pfam" id="PF06289">
    <property type="entry name" value="FlbD"/>
    <property type="match status" value="1"/>
</dbReference>
<keyword evidence="1" id="KW-0282">Flagellum</keyword>
<dbReference type="OrthoDB" id="9799862at2"/>
<proteinExistence type="predicted"/>